<evidence type="ECO:0008006" key="5">
    <source>
        <dbReference type="Google" id="ProtNLM"/>
    </source>
</evidence>
<evidence type="ECO:0000256" key="1">
    <source>
        <dbReference type="SAM" id="MobiDB-lite"/>
    </source>
</evidence>
<dbReference type="Proteomes" id="UP000006727">
    <property type="component" value="Chromosome 2"/>
</dbReference>
<feature type="compositionally biased region" description="Low complexity" evidence="1">
    <location>
        <begin position="334"/>
        <end position="352"/>
    </location>
</feature>
<accession>A0A2K1L330</accession>
<feature type="compositionally biased region" description="Polar residues" evidence="1">
    <location>
        <begin position="399"/>
        <end position="428"/>
    </location>
</feature>
<dbReference type="EMBL" id="ABEU02000002">
    <property type="protein sequence ID" value="PNR60434.1"/>
    <property type="molecule type" value="Genomic_DNA"/>
</dbReference>
<dbReference type="EnsemblPlants" id="Pp3c2_26490V3.1">
    <property type="protein sequence ID" value="Pp3c2_26490V3.1"/>
    <property type="gene ID" value="Pp3c2_26490"/>
</dbReference>
<dbReference type="Gramene" id="Pp3c2_26490V3.2">
    <property type="protein sequence ID" value="Pp3c2_26490V3.2"/>
    <property type="gene ID" value="Pp3c2_26490"/>
</dbReference>
<sequence length="652" mass="71739">MAKVDQELHLNSNCVDANRSDHGSSSASAHKPDGLTTRGGMIHYESGAIKKRSPKFLVKKFGIISKASNATPRKNWKLLGKEYIAAASGSKTTAVTNVTASVDLDLDINDKNDLSANLEPPIEFVNASIDYGIEQHRNKGEGPPIQFVTASIGYKTEQQVALERLPPPLDFVVERSPRILPCVVPNLRLDSLSRSHSSLERSPSGSERFSYSNDSSFRSERSVLSIPETIMSSAHNDCSRDMSLKSDARTSASSLSSLIEWPGQDFGTSLERRGELSIRALSLGEGRNLSGFSNRTGIAASAQSLARSDTPSSAQPLNYSPDDTDSGVEMYHETTSASTGSYSSRRSGSSLSEDWTSEEYSDRSSQYLDRRCKYRSDASSSSYSSRSSLQSQSFESRSPQYSSTSTLRNKTKLSPSTLTSIVSKQLLDSPSRDKRQLGDYYDHRRSDSSVPSSNSSTPRHSDRKNAHSRKTSKVVVLLGKYASRKGDRRETSRCSSGKHSVCYMDDTDVIPLDSITPQEAVAVFHDDVAQMMLEEGKYCSEVNDVDEFLEGYMSLRSPFYLAMVDDFFRAVCVDSYKRPVELPVDGTPRSTCFGSGSVSTSSKSFRSESKSLTQSSKSSSVEPRSMSSEPKSSRSESKSLRSQSRNSYDRER</sequence>
<feature type="region of interest" description="Disordered" evidence="1">
    <location>
        <begin position="1"/>
        <end position="39"/>
    </location>
</feature>
<dbReference type="PANTHER" id="PTHR34042">
    <property type="entry name" value="TRANSCRIPTION REPRESSOR OFP17"/>
    <property type="match status" value="1"/>
</dbReference>
<organism evidence="2">
    <name type="scientific">Physcomitrium patens</name>
    <name type="common">Spreading-leaved earth moss</name>
    <name type="synonym">Physcomitrella patens</name>
    <dbReference type="NCBI Taxonomy" id="3218"/>
    <lineage>
        <taxon>Eukaryota</taxon>
        <taxon>Viridiplantae</taxon>
        <taxon>Streptophyta</taxon>
        <taxon>Embryophyta</taxon>
        <taxon>Bryophyta</taxon>
        <taxon>Bryophytina</taxon>
        <taxon>Bryopsida</taxon>
        <taxon>Funariidae</taxon>
        <taxon>Funariales</taxon>
        <taxon>Funariaceae</taxon>
        <taxon>Physcomitrium</taxon>
    </lineage>
</organism>
<name>A0A2K1L330_PHYPA</name>
<proteinExistence type="predicted"/>
<evidence type="ECO:0000313" key="3">
    <source>
        <dbReference type="EnsemblPlants" id="Pp3c2_26490V3.1"/>
    </source>
</evidence>
<protein>
    <recommendedName>
        <fullName evidence="5">OVATE domain-containing protein</fullName>
    </recommendedName>
</protein>
<feature type="region of interest" description="Disordered" evidence="1">
    <location>
        <begin position="194"/>
        <end position="213"/>
    </location>
</feature>
<feature type="region of interest" description="Disordered" evidence="1">
    <location>
        <begin position="588"/>
        <end position="652"/>
    </location>
</feature>
<feature type="compositionally biased region" description="Basic and acidic residues" evidence="1">
    <location>
        <begin position="430"/>
        <end position="447"/>
    </location>
</feature>
<dbReference type="AlphaFoldDB" id="A0A2K1L330"/>
<evidence type="ECO:0000313" key="2">
    <source>
        <dbReference type="EMBL" id="PNR60434.1"/>
    </source>
</evidence>
<dbReference type="EnsemblPlants" id="Pp3c2_26490V3.2">
    <property type="protein sequence ID" value="Pp3c2_26490V3.2"/>
    <property type="gene ID" value="Pp3c2_26490"/>
</dbReference>
<feature type="compositionally biased region" description="Low complexity" evidence="1">
    <location>
        <begin position="590"/>
        <end position="630"/>
    </location>
</feature>
<dbReference type="Gramene" id="Pp3c2_26490V3.1">
    <property type="protein sequence ID" value="Pp3c2_26490V3.1"/>
    <property type="gene ID" value="Pp3c2_26490"/>
</dbReference>
<reference evidence="3" key="3">
    <citation type="submission" date="2020-12" db="UniProtKB">
        <authorList>
            <consortium name="EnsemblPlants"/>
        </authorList>
    </citation>
    <scope>IDENTIFICATION</scope>
</reference>
<feature type="region of interest" description="Disordered" evidence="1">
    <location>
        <begin position="302"/>
        <end position="471"/>
    </location>
</feature>
<reference evidence="2 4" key="1">
    <citation type="journal article" date="2008" name="Science">
        <title>The Physcomitrella genome reveals evolutionary insights into the conquest of land by plants.</title>
        <authorList>
            <person name="Rensing S."/>
            <person name="Lang D."/>
            <person name="Zimmer A."/>
            <person name="Terry A."/>
            <person name="Salamov A."/>
            <person name="Shapiro H."/>
            <person name="Nishiyama T."/>
            <person name="Perroud P.-F."/>
            <person name="Lindquist E."/>
            <person name="Kamisugi Y."/>
            <person name="Tanahashi T."/>
            <person name="Sakakibara K."/>
            <person name="Fujita T."/>
            <person name="Oishi K."/>
            <person name="Shin-I T."/>
            <person name="Kuroki Y."/>
            <person name="Toyoda A."/>
            <person name="Suzuki Y."/>
            <person name="Hashimoto A."/>
            <person name="Yamaguchi K."/>
            <person name="Sugano A."/>
            <person name="Kohara Y."/>
            <person name="Fujiyama A."/>
            <person name="Anterola A."/>
            <person name="Aoki S."/>
            <person name="Ashton N."/>
            <person name="Barbazuk W.B."/>
            <person name="Barker E."/>
            <person name="Bennetzen J."/>
            <person name="Bezanilla M."/>
            <person name="Blankenship R."/>
            <person name="Cho S.H."/>
            <person name="Dutcher S."/>
            <person name="Estelle M."/>
            <person name="Fawcett J.A."/>
            <person name="Gundlach H."/>
            <person name="Hanada K."/>
            <person name="Heyl A."/>
            <person name="Hicks K.A."/>
            <person name="Hugh J."/>
            <person name="Lohr M."/>
            <person name="Mayer K."/>
            <person name="Melkozernov A."/>
            <person name="Murata T."/>
            <person name="Nelson D."/>
            <person name="Pils B."/>
            <person name="Prigge M."/>
            <person name="Reiss B."/>
            <person name="Renner T."/>
            <person name="Rombauts S."/>
            <person name="Rushton P."/>
            <person name="Sanderfoot A."/>
            <person name="Schween G."/>
            <person name="Shiu S.-H."/>
            <person name="Stueber K."/>
            <person name="Theodoulou F.L."/>
            <person name="Tu H."/>
            <person name="Van de Peer Y."/>
            <person name="Verrier P.J."/>
            <person name="Waters E."/>
            <person name="Wood A."/>
            <person name="Yang L."/>
            <person name="Cove D."/>
            <person name="Cuming A."/>
            <person name="Hasebe M."/>
            <person name="Lucas S."/>
            <person name="Mishler D.B."/>
            <person name="Reski R."/>
            <person name="Grigoriev I."/>
            <person name="Quatrano R.S."/>
            <person name="Boore J.L."/>
        </authorList>
    </citation>
    <scope>NUCLEOTIDE SEQUENCE [LARGE SCALE GENOMIC DNA]</scope>
    <source>
        <strain evidence="3 4">cv. Gransden 2004</strain>
    </source>
</reference>
<feature type="compositionally biased region" description="Low complexity" evidence="1">
    <location>
        <begin position="377"/>
        <end position="398"/>
    </location>
</feature>
<dbReference type="InterPro" id="IPR044686">
    <property type="entry name" value="OFP17"/>
</dbReference>
<gene>
    <name evidence="3" type="primary">LOC112294711</name>
    <name evidence="2" type="ORF">PHYPA_003227</name>
</gene>
<feature type="compositionally biased region" description="Low complexity" evidence="1">
    <location>
        <begin position="448"/>
        <end position="458"/>
    </location>
</feature>
<reference evidence="2 4" key="2">
    <citation type="journal article" date="2018" name="Plant J.">
        <title>The Physcomitrella patens chromosome-scale assembly reveals moss genome structure and evolution.</title>
        <authorList>
            <person name="Lang D."/>
            <person name="Ullrich K.K."/>
            <person name="Murat F."/>
            <person name="Fuchs J."/>
            <person name="Jenkins J."/>
            <person name="Haas F.B."/>
            <person name="Piednoel M."/>
            <person name="Gundlach H."/>
            <person name="Van Bel M."/>
            <person name="Meyberg R."/>
            <person name="Vives C."/>
            <person name="Morata J."/>
            <person name="Symeonidi A."/>
            <person name="Hiss M."/>
            <person name="Muchero W."/>
            <person name="Kamisugi Y."/>
            <person name="Saleh O."/>
            <person name="Blanc G."/>
            <person name="Decker E.L."/>
            <person name="van Gessel N."/>
            <person name="Grimwood J."/>
            <person name="Hayes R.D."/>
            <person name="Graham S.W."/>
            <person name="Gunter L.E."/>
            <person name="McDaniel S.F."/>
            <person name="Hoernstein S.N.W."/>
            <person name="Larsson A."/>
            <person name="Li F.W."/>
            <person name="Perroud P.F."/>
            <person name="Phillips J."/>
            <person name="Ranjan P."/>
            <person name="Rokshar D.S."/>
            <person name="Rothfels C.J."/>
            <person name="Schneider L."/>
            <person name="Shu S."/>
            <person name="Stevenson D.W."/>
            <person name="Thummler F."/>
            <person name="Tillich M."/>
            <person name="Villarreal Aguilar J.C."/>
            <person name="Widiez T."/>
            <person name="Wong G.K."/>
            <person name="Wymore A."/>
            <person name="Zhang Y."/>
            <person name="Zimmer A.D."/>
            <person name="Quatrano R.S."/>
            <person name="Mayer K.F.X."/>
            <person name="Goodstein D."/>
            <person name="Casacuberta J.M."/>
            <person name="Vandepoele K."/>
            <person name="Reski R."/>
            <person name="Cuming A.C."/>
            <person name="Tuskan G.A."/>
            <person name="Maumus F."/>
            <person name="Salse J."/>
            <person name="Schmutz J."/>
            <person name="Rensing S.A."/>
        </authorList>
    </citation>
    <scope>NUCLEOTIDE SEQUENCE [LARGE SCALE GENOMIC DNA]</scope>
    <source>
        <strain evidence="3 4">cv. Gransden 2004</strain>
    </source>
</reference>
<dbReference type="GO" id="GO:0045892">
    <property type="term" value="P:negative regulation of DNA-templated transcription"/>
    <property type="evidence" value="ECO:0007669"/>
    <property type="project" value="InterPro"/>
</dbReference>
<dbReference type="PaxDb" id="3218-PP1S22_404V6.1"/>
<feature type="compositionally biased region" description="Polar residues" evidence="1">
    <location>
        <begin position="302"/>
        <end position="318"/>
    </location>
</feature>
<keyword evidence="4" id="KW-1185">Reference proteome</keyword>
<dbReference type="PANTHER" id="PTHR34042:SF1">
    <property type="entry name" value="TRANSCRIPTION REPRESSOR OFP17"/>
    <property type="match status" value="1"/>
</dbReference>
<evidence type="ECO:0000313" key="4">
    <source>
        <dbReference type="Proteomes" id="UP000006727"/>
    </source>
</evidence>